<proteinExistence type="predicted"/>
<evidence type="ECO:0000313" key="3">
    <source>
        <dbReference type="Proteomes" id="UP000837857"/>
    </source>
</evidence>
<sequence>MAKNSSDKKKARFVAETEPYDDDLTQMEEERPTKRPCIEGNLQNYTEDNSMKVLFENDSQDWDDDNNNYQIYQ</sequence>
<dbReference type="Proteomes" id="UP000837857">
    <property type="component" value="Chromosome 28"/>
</dbReference>
<accession>A0ABN8ILQ9</accession>
<feature type="region of interest" description="Disordered" evidence="1">
    <location>
        <begin position="1"/>
        <end position="31"/>
    </location>
</feature>
<evidence type="ECO:0000256" key="1">
    <source>
        <dbReference type="SAM" id="MobiDB-lite"/>
    </source>
</evidence>
<keyword evidence="3" id="KW-1185">Reference proteome</keyword>
<dbReference type="EMBL" id="OW152840">
    <property type="protein sequence ID" value="CAH2061863.1"/>
    <property type="molecule type" value="Genomic_DNA"/>
</dbReference>
<protein>
    <submittedName>
        <fullName evidence="2">Uncharacterized protein</fullName>
    </submittedName>
</protein>
<feature type="non-terminal residue" evidence="2">
    <location>
        <position position="1"/>
    </location>
</feature>
<reference evidence="2" key="1">
    <citation type="submission" date="2022-03" db="EMBL/GenBank/DDBJ databases">
        <authorList>
            <person name="Martin H S."/>
        </authorList>
    </citation>
    <scope>NUCLEOTIDE SEQUENCE</scope>
</reference>
<evidence type="ECO:0000313" key="2">
    <source>
        <dbReference type="EMBL" id="CAH2061863.1"/>
    </source>
</evidence>
<name>A0ABN8ILQ9_9NEOP</name>
<feature type="compositionally biased region" description="Acidic residues" evidence="1">
    <location>
        <begin position="18"/>
        <end position="27"/>
    </location>
</feature>
<organism evidence="2 3">
    <name type="scientific">Iphiclides podalirius</name>
    <name type="common">scarce swallowtail</name>
    <dbReference type="NCBI Taxonomy" id="110791"/>
    <lineage>
        <taxon>Eukaryota</taxon>
        <taxon>Metazoa</taxon>
        <taxon>Ecdysozoa</taxon>
        <taxon>Arthropoda</taxon>
        <taxon>Hexapoda</taxon>
        <taxon>Insecta</taxon>
        <taxon>Pterygota</taxon>
        <taxon>Neoptera</taxon>
        <taxon>Endopterygota</taxon>
        <taxon>Lepidoptera</taxon>
        <taxon>Glossata</taxon>
        <taxon>Ditrysia</taxon>
        <taxon>Papilionoidea</taxon>
        <taxon>Papilionidae</taxon>
        <taxon>Papilioninae</taxon>
        <taxon>Iphiclides</taxon>
    </lineage>
</organism>
<gene>
    <name evidence="2" type="ORF">IPOD504_LOCUS11511</name>
</gene>